<accession>A0A9P6LSN9</accession>
<evidence type="ECO:0000313" key="1">
    <source>
        <dbReference type="EMBL" id="KAF9934614.1"/>
    </source>
</evidence>
<proteinExistence type="predicted"/>
<keyword evidence="2" id="KW-1185">Reference proteome</keyword>
<dbReference type="OrthoDB" id="2423903at2759"/>
<comment type="caution">
    <text evidence="1">The sequence shown here is derived from an EMBL/GenBank/DDBJ whole genome shotgun (WGS) entry which is preliminary data.</text>
</comment>
<evidence type="ECO:0000313" key="2">
    <source>
        <dbReference type="Proteomes" id="UP000749646"/>
    </source>
</evidence>
<name>A0A9P6LSN9_9FUNG</name>
<gene>
    <name evidence="1" type="primary">EXO1_1</name>
    <name evidence="1" type="ORF">BGZ65_003683</name>
</gene>
<dbReference type="Gene3D" id="3.40.50.1010">
    <property type="entry name" value="5'-nuclease"/>
    <property type="match status" value="1"/>
</dbReference>
<organism evidence="1 2">
    <name type="scientific">Modicella reniformis</name>
    <dbReference type="NCBI Taxonomy" id="1440133"/>
    <lineage>
        <taxon>Eukaryota</taxon>
        <taxon>Fungi</taxon>
        <taxon>Fungi incertae sedis</taxon>
        <taxon>Mucoromycota</taxon>
        <taxon>Mortierellomycotina</taxon>
        <taxon>Mortierellomycetes</taxon>
        <taxon>Mortierellales</taxon>
        <taxon>Mortierellaceae</taxon>
        <taxon>Modicella</taxon>
    </lineage>
</organism>
<sequence>MRRQHHLGIQKHLGRAFEWSHDSRQELVAFLQNRGWRVKLAEFEADLEIARDCSPDDVVLSRDSDMLAYEQVVTIWRPVKGGNVLVYNLPDVLSAIGLSRAQLTALAVVSRNDYSRNVSSLGCSTNLGIVKRFGCGGKVHVDTTSILMNRVYHTTISIYSVNDNEDAREYVRMYLECQEVVRKNKDRFDFEAPLNVFVDLKQTAAPALPHDEIPPYRTLHDLYSSLSNIQRIDSERQRKQREVTRLKQQ</sequence>
<dbReference type="SUPFAM" id="SSF88723">
    <property type="entry name" value="PIN domain-like"/>
    <property type="match status" value="1"/>
</dbReference>
<dbReference type="InterPro" id="IPR029060">
    <property type="entry name" value="PIN-like_dom_sf"/>
</dbReference>
<dbReference type="AlphaFoldDB" id="A0A9P6LSN9"/>
<dbReference type="Proteomes" id="UP000749646">
    <property type="component" value="Unassembled WGS sequence"/>
</dbReference>
<protein>
    <submittedName>
        <fullName evidence="1">Rad2 nuclease</fullName>
    </submittedName>
</protein>
<reference evidence="1" key="1">
    <citation type="journal article" date="2020" name="Fungal Divers.">
        <title>Resolving the Mortierellaceae phylogeny through synthesis of multi-gene phylogenetics and phylogenomics.</title>
        <authorList>
            <person name="Vandepol N."/>
            <person name="Liber J."/>
            <person name="Desiro A."/>
            <person name="Na H."/>
            <person name="Kennedy M."/>
            <person name="Barry K."/>
            <person name="Grigoriev I.V."/>
            <person name="Miller A.N."/>
            <person name="O'Donnell K."/>
            <person name="Stajich J.E."/>
            <person name="Bonito G."/>
        </authorList>
    </citation>
    <scope>NUCLEOTIDE SEQUENCE</scope>
    <source>
        <strain evidence="1">MES-2147</strain>
    </source>
</reference>
<dbReference type="EMBL" id="JAAAHW010009909">
    <property type="protein sequence ID" value="KAF9934614.1"/>
    <property type="molecule type" value="Genomic_DNA"/>
</dbReference>